<organism evidence="1 2">
    <name type="scientific">Candidatus Iainarchaeum sp</name>
    <dbReference type="NCBI Taxonomy" id="3101447"/>
    <lineage>
        <taxon>Archaea</taxon>
        <taxon>Candidatus Iainarchaeota</taxon>
        <taxon>Candidatus Iainarchaeia</taxon>
        <taxon>Candidatus Iainarchaeales</taxon>
        <taxon>Candidatus Iainarchaeaceae</taxon>
        <taxon>Candidatus Iainarchaeum</taxon>
    </lineage>
</organism>
<reference evidence="1 2" key="1">
    <citation type="journal article" date="2020" name="Biotechnol. Biofuels">
        <title>New insights from the biogas microbiome by comprehensive genome-resolved metagenomics of nearly 1600 species originating from multiple anaerobic digesters.</title>
        <authorList>
            <person name="Campanaro S."/>
            <person name="Treu L."/>
            <person name="Rodriguez-R L.M."/>
            <person name="Kovalovszki A."/>
            <person name="Ziels R.M."/>
            <person name="Maus I."/>
            <person name="Zhu X."/>
            <person name="Kougias P.G."/>
            <person name="Basile A."/>
            <person name="Luo G."/>
            <person name="Schluter A."/>
            <person name="Konstantinidis K.T."/>
            <person name="Angelidaki I."/>
        </authorList>
    </citation>
    <scope>NUCLEOTIDE SEQUENCE [LARGE SCALE GENOMIC DNA]</scope>
    <source>
        <strain evidence="1">AS22ysBPME_79</strain>
    </source>
</reference>
<proteinExistence type="predicted"/>
<dbReference type="Proteomes" id="UP000526302">
    <property type="component" value="Unassembled WGS sequence"/>
</dbReference>
<dbReference type="EMBL" id="JAAZKV010000002">
    <property type="protein sequence ID" value="NMA44245.1"/>
    <property type="molecule type" value="Genomic_DNA"/>
</dbReference>
<name>A0A7K4BYG6_9ARCH</name>
<evidence type="ECO:0000313" key="1">
    <source>
        <dbReference type="EMBL" id="NMA44245.1"/>
    </source>
</evidence>
<evidence type="ECO:0008006" key="3">
    <source>
        <dbReference type="Google" id="ProtNLM"/>
    </source>
</evidence>
<accession>A0A7K4BYG6</accession>
<dbReference type="PANTHER" id="PTHR39201">
    <property type="entry name" value="EXPORTED PROTEIN-RELATED"/>
    <property type="match status" value="1"/>
</dbReference>
<dbReference type="InterPro" id="IPR029039">
    <property type="entry name" value="Flavoprotein-like_sf"/>
</dbReference>
<sequence>MKKVLIAYYSFGETKSVADRINKILEKEMSSQIFLIEDKKNYSIKDQFKKEKELELKNPVPSMKEIDYLFIGSPIVSFSSAPIVNVFLKNLNQKELSNKKIFLFATGIGLPGNTIKKMRGILSMNGIDVEKDRVFSSIFRFDEKKLKEVDEFIKETIKK</sequence>
<comment type="caution">
    <text evidence="1">The sequence shown here is derived from an EMBL/GenBank/DDBJ whole genome shotgun (WGS) entry which is preliminary data.</text>
</comment>
<dbReference type="AlphaFoldDB" id="A0A7K4BYG6"/>
<dbReference type="SUPFAM" id="SSF52218">
    <property type="entry name" value="Flavoproteins"/>
    <property type="match status" value="1"/>
</dbReference>
<dbReference type="Gene3D" id="3.40.50.360">
    <property type="match status" value="1"/>
</dbReference>
<protein>
    <recommendedName>
        <fullName evidence="3">Flavodoxin-like domain-containing protein</fullName>
    </recommendedName>
</protein>
<evidence type="ECO:0000313" key="2">
    <source>
        <dbReference type="Proteomes" id="UP000526302"/>
    </source>
</evidence>
<gene>
    <name evidence="1" type="ORF">GX950_00320</name>
</gene>
<dbReference type="PANTHER" id="PTHR39201:SF1">
    <property type="entry name" value="FLAVODOXIN-LIKE DOMAIN-CONTAINING PROTEIN"/>
    <property type="match status" value="1"/>
</dbReference>